<evidence type="ECO:0000256" key="13">
    <source>
        <dbReference type="ARBA" id="ARBA00022679"/>
    </source>
</evidence>
<dbReference type="FunFam" id="3.30.360.10:FF:000006">
    <property type="entry name" value="Bifunctional aspartokinase/homoserine dehydrogenase"/>
    <property type="match status" value="1"/>
</dbReference>
<dbReference type="SUPFAM" id="SSF51735">
    <property type="entry name" value="NAD(P)-binding Rossmann-fold domains"/>
    <property type="match status" value="1"/>
</dbReference>
<comment type="pathway">
    <text evidence="5">Amino-acid biosynthesis; L-threonine biosynthesis; L-threonine from L-aspartate: step 3/5.</text>
</comment>
<dbReference type="GO" id="GO:0009089">
    <property type="term" value="P:lysine biosynthetic process via diaminopimelate"/>
    <property type="evidence" value="ECO:0007669"/>
    <property type="project" value="UniProtKB-UniPathway"/>
</dbReference>
<evidence type="ECO:0000256" key="9">
    <source>
        <dbReference type="ARBA" id="ARBA00010046"/>
    </source>
</evidence>
<dbReference type="Pfam" id="PF22468">
    <property type="entry name" value="ACT_9"/>
    <property type="match status" value="2"/>
</dbReference>
<evidence type="ECO:0000259" key="32">
    <source>
        <dbReference type="PROSITE" id="PS51671"/>
    </source>
</evidence>
<dbReference type="FunFam" id="3.40.50.720:FF:000083">
    <property type="entry name" value="Bifunctional aspartokinase/homoserine dehydrogenase"/>
    <property type="match status" value="1"/>
</dbReference>
<dbReference type="InterPro" id="IPR002912">
    <property type="entry name" value="ACT_dom"/>
</dbReference>
<dbReference type="AlphaFoldDB" id="A0A7S0XJA9"/>
<evidence type="ECO:0000256" key="7">
    <source>
        <dbReference type="ARBA" id="ARBA00005139"/>
    </source>
</evidence>
<keyword evidence="11" id="KW-0028">Amino-acid biosynthesis</keyword>
<organism evidence="33">
    <name type="scientific">Mantoniella antarctica</name>
    <dbReference type="NCBI Taxonomy" id="81844"/>
    <lineage>
        <taxon>Eukaryota</taxon>
        <taxon>Viridiplantae</taxon>
        <taxon>Chlorophyta</taxon>
        <taxon>Mamiellophyceae</taxon>
        <taxon>Mamiellales</taxon>
        <taxon>Mamiellaceae</taxon>
        <taxon>Mantoniella</taxon>
    </lineage>
</organism>
<keyword evidence="17" id="KW-0547">Nucleotide-binding</keyword>
<dbReference type="Pfam" id="PF00696">
    <property type="entry name" value="AA_kinase"/>
    <property type="match status" value="1"/>
</dbReference>
<dbReference type="NCBIfam" id="TIGR00657">
    <property type="entry name" value="asp_kinases"/>
    <property type="match status" value="1"/>
</dbReference>
<comment type="cofactor">
    <cofactor evidence="1">
        <name>a metal cation</name>
        <dbReference type="ChEBI" id="CHEBI:25213"/>
    </cofactor>
</comment>
<comment type="pathway">
    <text evidence="6">Amino-acid biosynthesis; L-methionine biosynthesis via de novo pathway; L-homoserine from L-aspartate: step 3/3.</text>
</comment>
<evidence type="ECO:0000256" key="20">
    <source>
        <dbReference type="ARBA" id="ARBA00022857"/>
    </source>
</evidence>
<reference evidence="33" key="1">
    <citation type="submission" date="2021-01" db="EMBL/GenBank/DDBJ databases">
        <authorList>
            <person name="Corre E."/>
            <person name="Pelletier E."/>
            <person name="Niang G."/>
            <person name="Scheremetjew M."/>
            <person name="Finn R."/>
            <person name="Kale V."/>
            <person name="Holt S."/>
            <person name="Cochrane G."/>
            <person name="Meng A."/>
            <person name="Brown T."/>
            <person name="Cohen L."/>
        </authorList>
    </citation>
    <scope>NUCLEOTIDE SEQUENCE</scope>
    <source>
        <strain evidence="33">SL-175</strain>
    </source>
</reference>
<proteinExistence type="inferred from homology"/>
<keyword evidence="24" id="KW-0915">Sodium</keyword>
<comment type="subcellular location">
    <subcellularLocation>
        <location evidence="2">Plastid</location>
        <location evidence="2">Chloroplast</location>
    </subcellularLocation>
</comment>
<keyword evidence="10" id="KW-0150">Chloroplast</keyword>
<dbReference type="Gene3D" id="3.40.1160.10">
    <property type="entry name" value="Acetylglutamate kinase-like"/>
    <property type="match status" value="1"/>
</dbReference>
<comment type="catalytic activity">
    <reaction evidence="29">
        <text>L-aspartate + ATP = 4-phospho-L-aspartate + ADP</text>
        <dbReference type="Rhea" id="RHEA:23776"/>
        <dbReference type="ChEBI" id="CHEBI:29991"/>
        <dbReference type="ChEBI" id="CHEBI:30616"/>
        <dbReference type="ChEBI" id="CHEBI:57535"/>
        <dbReference type="ChEBI" id="CHEBI:456216"/>
        <dbReference type="EC" id="2.7.2.4"/>
    </reaction>
    <physiologicalReaction direction="left-to-right" evidence="29">
        <dbReference type="Rhea" id="RHEA:23777"/>
    </physiologicalReaction>
</comment>
<evidence type="ECO:0000256" key="24">
    <source>
        <dbReference type="ARBA" id="ARBA00023053"/>
    </source>
</evidence>
<dbReference type="GO" id="GO:0009090">
    <property type="term" value="P:homoserine biosynthetic process"/>
    <property type="evidence" value="ECO:0007669"/>
    <property type="project" value="TreeGrafter"/>
</dbReference>
<keyword evidence="26" id="KW-0486">Methionine biosynthesis</keyword>
<evidence type="ECO:0000256" key="25">
    <source>
        <dbReference type="ARBA" id="ARBA00023154"/>
    </source>
</evidence>
<keyword evidence="16" id="KW-0677">Repeat</keyword>
<keyword evidence="12" id="KW-0934">Plastid</keyword>
<dbReference type="InterPro" id="IPR005106">
    <property type="entry name" value="Asp/hSer_DH_NAD-bd"/>
</dbReference>
<dbReference type="CDD" id="cd04243">
    <property type="entry name" value="AAK_AK-HSDH-like"/>
    <property type="match status" value="1"/>
</dbReference>
<dbReference type="GO" id="GO:0009507">
    <property type="term" value="C:chloroplast"/>
    <property type="evidence" value="ECO:0007669"/>
    <property type="project" value="UniProtKB-SubCell"/>
</dbReference>
<evidence type="ECO:0000256" key="3">
    <source>
        <dbReference type="ARBA" id="ARBA00004766"/>
    </source>
</evidence>
<comment type="catalytic activity">
    <reaction evidence="30">
        <text>L-homoserine + NADP(+) = L-aspartate 4-semialdehyde + NADPH + H(+)</text>
        <dbReference type="Rhea" id="RHEA:15761"/>
        <dbReference type="ChEBI" id="CHEBI:15378"/>
        <dbReference type="ChEBI" id="CHEBI:57476"/>
        <dbReference type="ChEBI" id="CHEBI:57783"/>
        <dbReference type="ChEBI" id="CHEBI:58349"/>
        <dbReference type="ChEBI" id="CHEBI:537519"/>
        <dbReference type="EC" id="1.1.1.3"/>
    </reaction>
    <physiologicalReaction direction="right-to-left" evidence="30">
        <dbReference type="Rhea" id="RHEA:15763"/>
    </physiologicalReaction>
</comment>
<dbReference type="InterPro" id="IPR019811">
    <property type="entry name" value="HDH_CS"/>
</dbReference>
<protein>
    <recommendedName>
        <fullName evidence="32">ACT domain-containing protein</fullName>
    </recommendedName>
</protein>
<keyword evidence="20" id="KW-0521">NADP</keyword>
<dbReference type="SUPFAM" id="SSF53633">
    <property type="entry name" value="Carbamate kinase-like"/>
    <property type="match status" value="1"/>
</dbReference>
<dbReference type="UniPathway" id="UPA00050">
    <property type="reaction ID" value="UER00063"/>
</dbReference>
<dbReference type="GO" id="GO:0009088">
    <property type="term" value="P:threonine biosynthetic process"/>
    <property type="evidence" value="ECO:0007669"/>
    <property type="project" value="UniProtKB-UniPathway"/>
</dbReference>
<evidence type="ECO:0000256" key="2">
    <source>
        <dbReference type="ARBA" id="ARBA00004229"/>
    </source>
</evidence>
<evidence type="ECO:0000256" key="21">
    <source>
        <dbReference type="ARBA" id="ARBA00022946"/>
    </source>
</evidence>
<dbReference type="PROSITE" id="PS00324">
    <property type="entry name" value="ASPARTOKINASE"/>
    <property type="match status" value="1"/>
</dbReference>
<dbReference type="CDD" id="cd04922">
    <property type="entry name" value="ACT_AKi-HSDH-ThrA_2"/>
    <property type="match status" value="1"/>
</dbReference>
<keyword evidence="27" id="KW-0511">Multifunctional enzyme</keyword>
<dbReference type="Gene3D" id="3.40.50.720">
    <property type="entry name" value="NAD(P)-binding Rossmann-like Domain"/>
    <property type="match status" value="1"/>
</dbReference>
<dbReference type="FunFam" id="3.30.2130.10:FF:000001">
    <property type="entry name" value="Bifunctional aspartokinase/homoserine dehydrogenase"/>
    <property type="match status" value="1"/>
</dbReference>
<evidence type="ECO:0000256" key="8">
    <source>
        <dbReference type="ARBA" id="ARBA00007952"/>
    </source>
</evidence>
<evidence type="ECO:0000256" key="15">
    <source>
        <dbReference type="ARBA" id="ARBA00022723"/>
    </source>
</evidence>
<comment type="similarity">
    <text evidence="9">In the N-terminal section; belongs to the aspartokinase family.</text>
</comment>
<keyword evidence="13" id="KW-0808">Transferase</keyword>
<evidence type="ECO:0000256" key="30">
    <source>
        <dbReference type="ARBA" id="ARBA00048841"/>
    </source>
</evidence>
<dbReference type="Pfam" id="PF03447">
    <property type="entry name" value="NAD_binding_3"/>
    <property type="match status" value="1"/>
</dbReference>
<evidence type="ECO:0000256" key="12">
    <source>
        <dbReference type="ARBA" id="ARBA00022640"/>
    </source>
</evidence>
<evidence type="ECO:0000256" key="11">
    <source>
        <dbReference type="ARBA" id="ARBA00022605"/>
    </source>
</evidence>
<evidence type="ECO:0000256" key="18">
    <source>
        <dbReference type="ARBA" id="ARBA00022777"/>
    </source>
</evidence>
<gene>
    <name evidence="33" type="ORF">MANT1106_LOCUS19800</name>
</gene>
<evidence type="ECO:0000256" key="5">
    <source>
        <dbReference type="ARBA" id="ARBA00005056"/>
    </source>
</evidence>
<dbReference type="UniPathway" id="UPA00051">
    <property type="reaction ID" value="UER00462"/>
</dbReference>
<dbReference type="InterPro" id="IPR001048">
    <property type="entry name" value="Asp/Glu/Uridylate_kinase"/>
</dbReference>
<name>A0A7S0XJA9_9CHLO</name>
<dbReference type="InterPro" id="IPR036393">
    <property type="entry name" value="AceGlu_kinase-like_sf"/>
</dbReference>
<evidence type="ECO:0000256" key="22">
    <source>
        <dbReference type="ARBA" id="ARBA00023002"/>
    </source>
</evidence>
<dbReference type="Pfam" id="PF00742">
    <property type="entry name" value="Homoserine_dh"/>
    <property type="match status" value="1"/>
</dbReference>
<dbReference type="GO" id="GO:0004072">
    <property type="term" value="F:aspartate kinase activity"/>
    <property type="evidence" value="ECO:0007669"/>
    <property type="project" value="UniProtKB-EC"/>
</dbReference>
<dbReference type="InterPro" id="IPR001342">
    <property type="entry name" value="HDH_cat"/>
</dbReference>
<evidence type="ECO:0000256" key="27">
    <source>
        <dbReference type="ARBA" id="ARBA00023268"/>
    </source>
</evidence>
<evidence type="ECO:0000256" key="10">
    <source>
        <dbReference type="ARBA" id="ARBA00022528"/>
    </source>
</evidence>
<keyword evidence="19" id="KW-0067">ATP-binding</keyword>
<dbReference type="InterPro" id="IPR045865">
    <property type="entry name" value="ACT-like_dom_sf"/>
</dbReference>
<dbReference type="PANTHER" id="PTHR43070:SF5">
    <property type="entry name" value="HOMOSERINE DEHYDROGENASE"/>
    <property type="match status" value="1"/>
</dbReference>
<accession>A0A7S0XJA9</accession>
<keyword evidence="25" id="KW-0457">Lysine biosynthesis</keyword>
<keyword evidence="15" id="KW-0479">Metal-binding</keyword>
<keyword evidence="18" id="KW-0418">Kinase</keyword>
<comment type="function">
    <text evidence="28">Bifunctional aspartate kinase and homoserine dehydrogenase that catalyzes the first and the third steps toward the synthesis of lysine, methionine and threonine from aspartate.</text>
</comment>
<comment type="pathway">
    <text evidence="7">Amino-acid biosynthesis; L-threonine biosynthesis; L-threonine from L-aspartate: step 1/5.</text>
</comment>
<keyword evidence="23" id="KW-0520">NAD</keyword>
<evidence type="ECO:0000256" key="14">
    <source>
        <dbReference type="ARBA" id="ARBA00022697"/>
    </source>
</evidence>
<evidence type="ECO:0000256" key="28">
    <source>
        <dbReference type="ARBA" id="ARBA00044938"/>
    </source>
</evidence>
<sequence length="942" mass="100270">MSSSAMHALSTAAAAGPRGAPGLRARQQQFSSGSAVTASRSRAAAAASAVPVDLGVRAVAADKMAPAAKARADAAASLSPVGRGSGWEVHKFGGTCVGSSERISGSCDLLIESSKKGIKTFGVVSAMGVANKGEPKVTDCLINATEMASARNPAYADELVKLEEKHRTTATQLLTDAAEFMAYMDAFMNELQDLKSMLKAMAIAGTSTQAFADFVVGHGELWTARLCAATIRCKGFDAQWIDARDVLVVTDADDGSVDVDYERSNANLDKLFEDTGHGAAGHGRVLIATGFIARTPDGVPTTLRRNGSDYSATIFGAMLIADQISIWTDVDGVYSADPRTVKEAVCLKSLSYNEAWELSYFGANVLHPRTTLPAMRYSIPITLRNFFNQAAPGTSISDNCKVVAADSVGVNRESDMINYVKGLATIDDVCLINVEGTGMVGVPGTANAVFQTVKDAGCNVVMISQASSEHSICFAVRSHEAAGAVDALNKRFEKAIAAGRIKEVSVIKDCAILAAVGQNMCQTHGVCAKLFEALATATVNVVAISQGCSEYNITVVVRKKDITKALNAVHGRFYLSKTVLSVGIVGPGLVGQTLLRQMKEQLAELKTEYAVDLRVVAITGNARMLLTGDSDLAIDLEKWEGAYQDAPAADMEQFTQHVQDSGAPNQVIIDCSASEVVAGHYKDWLKRGINVVTPNKKANSGPLPYYKELRNIQRNGYTHYFYEGTVGAGLPIISTVRNLVDAGDKVVKIEGIFSGTLSYIFNTFGTVDGQRFSDVVQTAKELGYTEPDPRDDLSGTDVARKVVILARECGLDLELDDIPVQSLVPEPLRATASVEEFMEELPKYDDEMATATAEATAAGEKLRYVGVVDVKNGRGSVELRRYKVDHPFAQLSGSDNIISFETKRYKEGGTLVIRGPGAGAEVTAGGVFGDLLRVCQYLGAPS</sequence>
<evidence type="ECO:0000256" key="4">
    <source>
        <dbReference type="ARBA" id="ARBA00004986"/>
    </source>
</evidence>
<dbReference type="InterPro" id="IPR054352">
    <property type="entry name" value="ACT_Aspartokinase"/>
</dbReference>
<dbReference type="GO" id="GO:0005524">
    <property type="term" value="F:ATP binding"/>
    <property type="evidence" value="ECO:0007669"/>
    <property type="project" value="UniProtKB-KW"/>
</dbReference>
<dbReference type="GO" id="GO:0009086">
    <property type="term" value="P:methionine biosynthetic process"/>
    <property type="evidence" value="ECO:0007669"/>
    <property type="project" value="UniProtKB-KW"/>
</dbReference>
<comment type="pathway">
    <text evidence="4">Amino-acid biosynthesis; L-methionine biosynthesis via de novo pathway; L-homoserine from L-aspartate: step 1/3.</text>
</comment>
<dbReference type="InterPro" id="IPR011147">
    <property type="entry name" value="Bifunc_Aspkin/hSer_DH"/>
</dbReference>
<comment type="similarity">
    <text evidence="8">In the C-terminal section; belongs to the homoserine dehydrogenase family.</text>
</comment>
<evidence type="ECO:0000256" key="31">
    <source>
        <dbReference type="SAM" id="MobiDB-lite"/>
    </source>
</evidence>
<evidence type="ECO:0000256" key="16">
    <source>
        <dbReference type="ARBA" id="ARBA00022737"/>
    </source>
</evidence>
<dbReference type="NCBIfam" id="NF006959">
    <property type="entry name" value="PRK09436.1"/>
    <property type="match status" value="1"/>
</dbReference>
<dbReference type="UniPathway" id="UPA00034">
    <property type="reaction ID" value="UER00015"/>
</dbReference>
<dbReference type="FunFam" id="3.40.1160.10:FF:000017">
    <property type="entry name" value="Bifunctional aspartokinase/homoserine dehydrogenase"/>
    <property type="match status" value="1"/>
</dbReference>
<dbReference type="SUPFAM" id="SSF55347">
    <property type="entry name" value="Glyceraldehyde-3-phosphate dehydrogenase-like, C-terminal domain"/>
    <property type="match status" value="1"/>
</dbReference>
<feature type="domain" description="ACT" evidence="32">
    <location>
        <begin position="434"/>
        <end position="515"/>
    </location>
</feature>
<evidence type="ECO:0000313" key="33">
    <source>
        <dbReference type="EMBL" id="CAD8720588.1"/>
    </source>
</evidence>
<evidence type="ECO:0000256" key="19">
    <source>
        <dbReference type="ARBA" id="ARBA00022840"/>
    </source>
</evidence>
<evidence type="ECO:0000256" key="26">
    <source>
        <dbReference type="ARBA" id="ARBA00023167"/>
    </source>
</evidence>
<dbReference type="InterPro" id="IPR001341">
    <property type="entry name" value="Asp_kinase"/>
</dbReference>
<dbReference type="Gene3D" id="3.30.360.10">
    <property type="entry name" value="Dihydrodipicolinate Reductase, domain 2"/>
    <property type="match status" value="1"/>
</dbReference>
<evidence type="ECO:0000256" key="23">
    <source>
        <dbReference type="ARBA" id="ARBA00023027"/>
    </source>
</evidence>
<dbReference type="PROSITE" id="PS01042">
    <property type="entry name" value="HOMOSER_DHGENASE"/>
    <property type="match status" value="1"/>
</dbReference>
<dbReference type="InterPro" id="IPR018042">
    <property type="entry name" value="Aspartate_kinase_CS"/>
</dbReference>
<dbReference type="CDD" id="cd04921">
    <property type="entry name" value="ACT_AKi-HSDH-ThrA-like_1"/>
    <property type="match status" value="1"/>
</dbReference>
<dbReference type="GO" id="GO:0050661">
    <property type="term" value="F:NADP binding"/>
    <property type="evidence" value="ECO:0007669"/>
    <property type="project" value="InterPro"/>
</dbReference>
<dbReference type="SUPFAM" id="SSF55021">
    <property type="entry name" value="ACT-like"/>
    <property type="match status" value="2"/>
</dbReference>
<evidence type="ECO:0000256" key="17">
    <source>
        <dbReference type="ARBA" id="ARBA00022741"/>
    </source>
</evidence>
<evidence type="ECO:0000256" key="1">
    <source>
        <dbReference type="ARBA" id="ARBA00001920"/>
    </source>
</evidence>
<evidence type="ECO:0000256" key="29">
    <source>
        <dbReference type="ARBA" id="ARBA00048561"/>
    </source>
</evidence>
<comment type="pathway">
    <text evidence="3">Amino-acid biosynthesis; L-lysine biosynthesis via DAP pathway; (S)-tetrahydrodipicolinate from L-aspartate: step 1/4.</text>
</comment>
<dbReference type="Gene3D" id="3.30.2130.10">
    <property type="entry name" value="VC0802-like"/>
    <property type="match status" value="1"/>
</dbReference>
<dbReference type="GO" id="GO:0046872">
    <property type="term" value="F:metal ion binding"/>
    <property type="evidence" value="ECO:0007669"/>
    <property type="project" value="UniProtKB-KW"/>
</dbReference>
<dbReference type="EMBL" id="HBFC01033338">
    <property type="protein sequence ID" value="CAD8720588.1"/>
    <property type="molecule type" value="Transcribed_RNA"/>
</dbReference>
<keyword evidence="22" id="KW-0560">Oxidoreductase</keyword>
<dbReference type="PANTHER" id="PTHR43070">
    <property type="match status" value="1"/>
</dbReference>
<dbReference type="InterPro" id="IPR036291">
    <property type="entry name" value="NAD(P)-bd_dom_sf"/>
</dbReference>
<feature type="region of interest" description="Disordered" evidence="31">
    <location>
        <begin position="1"/>
        <end position="35"/>
    </location>
</feature>
<keyword evidence="21" id="KW-0809">Transit peptide</keyword>
<dbReference type="PROSITE" id="PS51671">
    <property type="entry name" value="ACT"/>
    <property type="match status" value="1"/>
</dbReference>
<keyword evidence="14" id="KW-0791">Threonine biosynthesis</keyword>
<dbReference type="GO" id="GO:0004412">
    <property type="term" value="F:homoserine dehydrogenase activity"/>
    <property type="evidence" value="ECO:0007669"/>
    <property type="project" value="UniProtKB-EC"/>
</dbReference>
<evidence type="ECO:0000256" key="6">
    <source>
        <dbReference type="ARBA" id="ARBA00005062"/>
    </source>
</evidence>